<dbReference type="AlphaFoldDB" id="A0A917V510"/>
<keyword evidence="3" id="KW-1185">Reference proteome</keyword>
<evidence type="ECO:0000256" key="1">
    <source>
        <dbReference type="SAM" id="MobiDB-lite"/>
    </source>
</evidence>
<dbReference type="EMBL" id="BMMF01000007">
    <property type="protein sequence ID" value="GGK38609.1"/>
    <property type="molecule type" value="Genomic_DNA"/>
</dbReference>
<organism evidence="2 3">
    <name type="scientific">Salinarimonas ramus</name>
    <dbReference type="NCBI Taxonomy" id="690164"/>
    <lineage>
        <taxon>Bacteria</taxon>
        <taxon>Pseudomonadati</taxon>
        <taxon>Pseudomonadota</taxon>
        <taxon>Alphaproteobacteria</taxon>
        <taxon>Hyphomicrobiales</taxon>
        <taxon>Salinarimonadaceae</taxon>
        <taxon>Salinarimonas</taxon>
    </lineage>
</organism>
<comment type="caution">
    <text evidence="2">The sequence shown here is derived from an EMBL/GenBank/DDBJ whole genome shotgun (WGS) entry which is preliminary data.</text>
</comment>
<evidence type="ECO:0000313" key="2">
    <source>
        <dbReference type="EMBL" id="GGK38609.1"/>
    </source>
</evidence>
<reference evidence="2 3" key="1">
    <citation type="journal article" date="2014" name="Int. J. Syst. Evol. Microbiol.">
        <title>Complete genome sequence of Corynebacterium casei LMG S-19264T (=DSM 44701T), isolated from a smear-ripened cheese.</title>
        <authorList>
            <consortium name="US DOE Joint Genome Institute (JGI-PGF)"/>
            <person name="Walter F."/>
            <person name="Albersmeier A."/>
            <person name="Kalinowski J."/>
            <person name="Ruckert C."/>
        </authorList>
    </citation>
    <scope>NUCLEOTIDE SEQUENCE [LARGE SCALE GENOMIC DNA]</scope>
    <source>
        <strain evidence="2 3">CGMCC 1.9161</strain>
    </source>
</reference>
<evidence type="ECO:0000313" key="3">
    <source>
        <dbReference type="Proteomes" id="UP000600449"/>
    </source>
</evidence>
<feature type="region of interest" description="Disordered" evidence="1">
    <location>
        <begin position="47"/>
        <end position="69"/>
    </location>
</feature>
<protein>
    <submittedName>
        <fullName evidence="2">Uncharacterized protein</fullName>
    </submittedName>
</protein>
<proteinExistence type="predicted"/>
<sequence>MSDGSASNRRIIASIPPAEAPIPTTGQAIDGALFGVVASGATASDVALSGGGAGGGASPYGRSSDDRRLPSCSSGPFVTWFIPPLTAVRSARGSSRAEPEVSHAHIGVRSHDTLKEV</sequence>
<accession>A0A917V510</accession>
<name>A0A917V510_9HYPH</name>
<feature type="compositionally biased region" description="Gly residues" evidence="1">
    <location>
        <begin position="49"/>
        <end position="58"/>
    </location>
</feature>
<feature type="compositionally biased region" description="Basic and acidic residues" evidence="1">
    <location>
        <begin position="95"/>
        <end position="117"/>
    </location>
</feature>
<feature type="region of interest" description="Disordered" evidence="1">
    <location>
        <begin position="93"/>
        <end position="117"/>
    </location>
</feature>
<gene>
    <name evidence="2" type="ORF">GCM10011322_27040</name>
</gene>
<dbReference type="Proteomes" id="UP000600449">
    <property type="component" value="Unassembled WGS sequence"/>
</dbReference>